<feature type="signal peptide" evidence="1">
    <location>
        <begin position="1"/>
        <end position="21"/>
    </location>
</feature>
<comment type="caution">
    <text evidence="2">The sequence shown here is derived from an EMBL/GenBank/DDBJ whole genome shotgun (WGS) entry which is preliminary data.</text>
</comment>
<evidence type="ECO:0000313" key="2">
    <source>
        <dbReference type="EMBL" id="KAK7846383.1"/>
    </source>
</evidence>
<protein>
    <recommendedName>
        <fullName evidence="4">Transposase MuDR plant domain-containing protein</fullName>
    </recommendedName>
</protein>
<name>A0AAW0L608_QUESU</name>
<gene>
    <name evidence="2" type="ORF">CFP56_008037</name>
</gene>
<dbReference type="AlphaFoldDB" id="A0AAW0L608"/>
<keyword evidence="1" id="KW-0732">Signal</keyword>
<keyword evidence="3" id="KW-1185">Reference proteome</keyword>
<dbReference type="Proteomes" id="UP000237347">
    <property type="component" value="Unassembled WGS sequence"/>
</dbReference>
<reference evidence="2 3" key="1">
    <citation type="journal article" date="2018" name="Sci. Data">
        <title>The draft genome sequence of cork oak.</title>
        <authorList>
            <person name="Ramos A.M."/>
            <person name="Usie A."/>
            <person name="Barbosa P."/>
            <person name="Barros P.M."/>
            <person name="Capote T."/>
            <person name="Chaves I."/>
            <person name="Simoes F."/>
            <person name="Abreu I."/>
            <person name="Carrasquinho I."/>
            <person name="Faro C."/>
            <person name="Guimaraes J.B."/>
            <person name="Mendonca D."/>
            <person name="Nobrega F."/>
            <person name="Rodrigues L."/>
            <person name="Saibo N.J.M."/>
            <person name="Varela M.C."/>
            <person name="Egas C."/>
            <person name="Matos J."/>
            <person name="Miguel C.M."/>
            <person name="Oliveira M.M."/>
            <person name="Ricardo C.P."/>
            <person name="Goncalves S."/>
        </authorList>
    </citation>
    <scope>NUCLEOTIDE SEQUENCE [LARGE SCALE GENOMIC DNA]</scope>
    <source>
        <strain evidence="3">cv. HL8</strain>
    </source>
</reference>
<organism evidence="2 3">
    <name type="scientific">Quercus suber</name>
    <name type="common">Cork oak</name>
    <dbReference type="NCBI Taxonomy" id="58331"/>
    <lineage>
        <taxon>Eukaryota</taxon>
        <taxon>Viridiplantae</taxon>
        <taxon>Streptophyta</taxon>
        <taxon>Embryophyta</taxon>
        <taxon>Tracheophyta</taxon>
        <taxon>Spermatophyta</taxon>
        <taxon>Magnoliopsida</taxon>
        <taxon>eudicotyledons</taxon>
        <taxon>Gunneridae</taxon>
        <taxon>Pentapetalae</taxon>
        <taxon>rosids</taxon>
        <taxon>fabids</taxon>
        <taxon>Fagales</taxon>
        <taxon>Fagaceae</taxon>
        <taxon>Quercus</taxon>
    </lineage>
</organism>
<feature type="chain" id="PRO_5043923116" description="Transposase MuDR plant domain-containing protein" evidence="1">
    <location>
        <begin position="22"/>
        <end position="232"/>
    </location>
</feature>
<accession>A0AAW0L608</accession>
<evidence type="ECO:0000313" key="3">
    <source>
        <dbReference type="Proteomes" id="UP000237347"/>
    </source>
</evidence>
<dbReference type="InterPro" id="IPR018247">
    <property type="entry name" value="EF_Hand_1_Ca_BS"/>
</dbReference>
<dbReference type="EMBL" id="PKMF04000156">
    <property type="protein sequence ID" value="KAK7846383.1"/>
    <property type="molecule type" value="Genomic_DNA"/>
</dbReference>
<evidence type="ECO:0000256" key="1">
    <source>
        <dbReference type="SAM" id="SignalP"/>
    </source>
</evidence>
<sequence>MFSAALLCSVNLGFTWQLYSAALGDGFNQYSFGVSVEDVDVYVDDFDDDNDVDLEDVDEAFANNEFEEGGNLVDEGNDARCPDGNGDVGNMTYDWYNTDYDDLARHGKWTSCILLTILMVSKSKKLPKFKHEYLKDLEFVLGVYFRDNKQFKEFLKHGYGILLSKNEKSRMRYKCVEGCPQKVSKGINKEANFWISAYMILTHVVGLSMASRFLQIGWQKSVFTNFKLILIT</sequence>
<dbReference type="PROSITE" id="PS00018">
    <property type="entry name" value="EF_HAND_1"/>
    <property type="match status" value="1"/>
</dbReference>
<proteinExistence type="predicted"/>
<evidence type="ECO:0008006" key="4">
    <source>
        <dbReference type="Google" id="ProtNLM"/>
    </source>
</evidence>